<proteinExistence type="predicted"/>
<dbReference type="PANTHER" id="PTHR33994">
    <property type="entry name" value="OS04G0515000 PROTEIN"/>
    <property type="match status" value="1"/>
</dbReference>
<dbReference type="AlphaFoldDB" id="N1QYR8"/>
<protein>
    <submittedName>
        <fullName evidence="1">Uncharacterized protein</fullName>
    </submittedName>
</protein>
<dbReference type="EnsemblPlants" id="EMT16274">
    <property type="protein sequence ID" value="EMT16274"/>
    <property type="gene ID" value="F775_04197"/>
</dbReference>
<name>N1QYR8_AEGTA</name>
<reference evidence="1" key="1">
    <citation type="submission" date="2015-06" db="UniProtKB">
        <authorList>
            <consortium name="EnsemblPlants"/>
        </authorList>
    </citation>
    <scope>IDENTIFICATION</scope>
</reference>
<organism evidence="1">
    <name type="scientific">Aegilops tauschii</name>
    <name type="common">Tausch's goatgrass</name>
    <name type="synonym">Aegilops squarrosa</name>
    <dbReference type="NCBI Taxonomy" id="37682"/>
    <lineage>
        <taxon>Eukaryota</taxon>
        <taxon>Viridiplantae</taxon>
        <taxon>Streptophyta</taxon>
        <taxon>Embryophyta</taxon>
        <taxon>Tracheophyta</taxon>
        <taxon>Spermatophyta</taxon>
        <taxon>Magnoliopsida</taxon>
        <taxon>Liliopsida</taxon>
        <taxon>Poales</taxon>
        <taxon>Poaceae</taxon>
        <taxon>BOP clade</taxon>
        <taxon>Pooideae</taxon>
        <taxon>Triticodae</taxon>
        <taxon>Triticeae</taxon>
        <taxon>Triticinae</taxon>
        <taxon>Aegilops</taxon>
    </lineage>
</organism>
<evidence type="ECO:0000313" key="1">
    <source>
        <dbReference type="EnsemblPlants" id="EMT16274"/>
    </source>
</evidence>
<accession>N1QYR8</accession>
<sequence>MANKANCCVFIVTTIVVCLLAGVVGFVMIDCAINKPWYSAVIDSVTGLDPATDLARPSLVPLFNLTLRVASPSHMLTQCIEPGTDVEVTYHGVLLASGPAHRLCAGPRKVPRGQAVITRGHGVRVPGFVLDRLAEDMRHGVGSFDVMLTMPPTHKGNRGALVSCRARRIGDTAALQTPCDASNTDIMWA</sequence>
<dbReference type="PANTHER" id="PTHR33994:SF25">
    <property type="entry name" value="OS02G0619200 PROTEIN"/>
    <property type="match status" value="1"/>
</dbReference>